<gene>
    <name evidence="2" type="ORF">GCM10007391_35030</name>
</gene>
<dbReference type="Proteomes" id="UP000631300">
    <property type="component" value="Unassembled WGS sequence"/>
</dbReference>
<evidence type="ECO:0000256" key="1">
    <source>
        <dbReference type="SAM" id="Phobius"/>
    </source>
</evidence>
<evidence type="ECO:0000313" key="3">
    <source>
        <dbReference type="Proteomes" id="UP000631300"/>
    </source>
</evidence>
<accession>A0A918JR80</accession>
<dbReference type="EMBL" id="BMXP01000022">
    <property type="protein sequence ID" value="GGW98029.1"/>
    <property type="molecule type" value="Genomic_DNA"/>
</dbReference>
<dbReference type="RefSeq" id="WP_189408584.1">
    <property type="nucleotide sequence ID" value="NZ_BMXP01000022.1"/>
</dbReference>
<feature type="transmembrane region" description="Helical" evidence="1">
    <location>
        <begin position="30"/>
        <end position="51"/>
    </location>
</feature>
<keyword evidence="1" id="KW-0472">Membrane</keyword>
<name>A0A918JR80_9ALTE</name>
<keyword evidence="1" id="KW-0812">Transmembrane</keyword>
<proteinExistence type="predicted"/>
<keyword evidence="3" id="KW-1185">Reference proteome</keyword>
<comment type="caution">
    <text evidence="2">The sequence shown here is derived from an EMBL/GenBank/DDBJ whole genome shotgun (WGS) entry which is preliminary data.</text>
</comment>
<reference evidence="2" key="1">
    <citation type="journal article" date="2014" name="Int. J. Syst. Evol. Microbiol.">
        <title>Complete genome sequence of Corynebacterium casei LMG S-19264T (=DSM 44701T), isolated from a smear-ripened cheese.</title>
        <authorList>
            <consortium name="US DOE Joint Genome Institute (JGI-PGF)"/>
            <person name="Walter F."/>
            <person name="Albersmeier A."/>
            <person name="Kalinowski J."/>
            <person name="Ruckert C."/>
        </authorList>
    </citation>
    <scope>NUCLEOTIDE SEQUENCE</scope>
    <source>
        <strain evidence="2">KCTC 22164</strain>
    </source>
</reference>
<sequence length="73" mass="7783">MTGFRVLAVVLGFGFLGINLWQFFTNTSAAATGIGICIGLLIAMAFIVYGFTGKDLVSALITKLTGYNFNNKV</sequence>
<reference evidence="2" key="2">
    <citation type="submission" date="2020-09" db="EMBL/GenBank/DDBJ databases">
        <authorList>
            <person name="Sun Q."/>
            <person name="Kim S."/>
        </authorList>
    </citation>
    <scope>NUCLEOTIDE SEQUENCE</scope>
    <source>
        <strain evidence="2">KCTC 22164</strain>
    </source>
</reference>
<protein>
    <submittedName>
        <fullName evidence="2">Uncharacterized protein</fullName>
    </submittedName>
</protein>
<keyword evidence="1" id="KW-1133">Transmembrane helix</keyword>
<feature type="transmembrane region" description="Helical" evidence="1">
    <location>
        <begin position="7"/>
        <end position="24"/>
    </location>
</feature>
<dbReference type="AlphaFoldDB" id="A0A918JR80"/>
<organism evidence="2 3">
    <name type="scientific">Alteromonas halophila</name>
    <dbReference type="NCBI Taxonomy" id="516698"/>
    <lineage>
        <taxon>Bacteria</taxon>
        <taxon>Pseudomonadati</taxon>
        <taxon>Pseudomonadota</taxon>
        <taxon>Gammaproteobacteria</taxon>
        <taxon>Alteromonadales</taxon>
        <taxon>Alteromonadaceae</taxon>
        <taxon>Alteromonas/Salinimonas group</taxon>
        <taxon>Alteromonas</taxon>
    </lineage>
</organism>
<evidence type="ECO:0000313" key="2">
    <source>
        <dbReference type="EMBL" id="GGW98029.1"/>
    </source>
</evidence>